<sequence>MDQLDSTTREERRAAAEALIGELEDAGVTAVALPWVDTSGITRVKTVPLAKLPSAAAWGVGMSPVFDGFLLDDSIVAGRFAGSAIGDLRLHPDLARLVVLAGQPGWAWAPVDRYTQAGVPHVQCSRSLLRRLVSSYADAGYAVRAAFEVEWVVARPDGTPDDADAFVPALSGPAYGMTRLAEVSDYARDLLLALDEQGVAVDQFHPEYAGGQLELSVGAQDPVAAADTSLLVRNTITAVSAQHGLRVSFSPKVTADGVGNGGHVHLSLNRDGENLMSGGEGTFGLTAEGEGFTAGLLAHLPGLLAVGAPSVASYLRLVPSHWAGAYAAWGLENREAALRFVTGPEGNRQASANVEVKCFDLAANPYLVLAGCLAAGLAGVRAGARLPAPVGVDPASLSDEGRREAGIRALPSSLEEAVAAFEADEVLAGAFGEELAATVVDVRRGEIALFAGQTPEAVCRAVRWKH</sequence>
<keyword evidence="3" id="KW-0547">Nucleotide-binding</keyword>
<gene>
    <name evidence="9" type="ORF">TEK04_07265</name>
</gene>
<accession>A0ABU8DU12</accession>
<evidence type="ECO:0000256" key="1">
    <source>
        <dbReference type="ARBA" id="ARBA00009897"/>
    </source>
</evidence>
<comment type="caution">
    <text evidence="9">The sequence shown here is derived from an EMBL/GenBank/DDBJ whole genome shotgun (WGS) entry which is preliminary data.</text>
</comment>
<dbReference type="Gene3D" id="3.30.590.10">
    <property type="entry name" value="Glutamine synthetase/guanido kinase, catalytic domain"/>
    <property type="match status" value="1"/>
</dbReference>
<evidence type="ECO:0000256" key="3">
    <source>
        <dbReference type="ARBA" id="ARBA00022741"/>
    </source>
</evidence>
<dbReference type="RefSeq" id="WP_336403657.1">
    <property type="nucleotide sequence ID" value="NZ_JBAPLU010000005.1"/>
</dbReference>
<dbReference type="GO" id="GO:0016874">
    <property type="term" value="F:ligase activity"/>
    <property type="evidence" value="ECO:0007669"/>
    <property type="project" value="UniProtKB-KW"/>
</dbReference>
<evidence type="ECO:0000259" key="7">
    <source>
        <dbReference type="PROSITE" id="PS51986"/>
    </source>
</evidence>
<dbReference type="InterPro" id="IPR036651">
    <property type="entry name" value="Gln_synt_N_sf"/>
</dbReference>
<dbReference type="Proteomes" id="UP001361570">
    <property type="component" value="Unassembled WGS sequence"/>
</dbReference>
<organism evidence="9 10">
    <name type="scientific">Klenkia sesuvii</name>
    <dbReference type="NCBI Taxonomy" id="3103137"/>
    <lineage>
        <taxon>Bacteria</taxon>
        <taxon>Bacillati</taxon>
        <taxon>Actinomycetota</taxon>
        <taxon>Actinomycetes</taxon>
        <taxon>Geodermatophilales</taxon>
        <taxon>Geodermatophilaceae</taxon>
        <taxon>Klenkia</taxon>
    </lineage>
</organism>
<keyword evidence="4" id="KW-0067">ATP-binding</keyword>
<dbReference type="SUPFAM" id="SSF54368">
    <property type="entry name" value="Glutamine synthetase, N-terminal domain"/>
    <property type="match status" value="1"/>
</dbReference>
<dbReference type="SUPFAM" id="SSF55931">
    <property type="entry name" value="Glutamine synthetase/guanido kinase"/>
    <property type="match status" value="1"/>
</dbReference>
<evidence type="ECO:0000256" key="5">
    <source>
        <dbReference type="PROSITE-ProRule" id="PRU01330"/>
    </source>
</evidence>
<evidence type="ECO:0000256" key="6">
    <source>
        <dbReference type="RuleBase" id="RU000384"/>
    </source>
</evidence>
<evidence type="ECO:0000259" key="8">
    <source>
        <dbReference type="PROSITE" id="PS51987"/>
    </source>
</evidence>
<dbReference type="EMBL" id="JBAPLU010000005">
    <property type="protein sequence ID" value="MEI4271519.1"/>
    <property type="molecule type" value="Genomic_DNA"/>
</dbReference>
<dbReference type="EC" id="6.3.1.-" evidence="9"/>
<evidence type="ECO:0000256" key="2">
    <source>
        <dbReference type="ARBA" id="ARBA00022598"/>
    </source>
</evidence>
<dbReference type="Pfam" id="PF00120">
    <property type="entry name" value="Gln-synt_C"/>
    <property type="match status" value="1"/>
</dbReference>
<proteinExistence type="inferred from homology"/>
<dbReference type="PANTHER" id="PTHR43785:SF12">
    <property type="entry name" value="TYPE-1 GLUTAMINE SYNTHETASE 2"/>
    <property type="match status" value="1"/>
</dbReference>
<keyword evidence="2 9" id="KW-0436">Ligase</keyword>
<name>A0ABU8DU12_9ACTN</name>
<dbReference type="InterPro" id="IPR008146">
    <property type="entry name" value="Gln_synth_cat_dom"/>
</dbReference>
<evidence type="ECO:0000256" key="4">
    <source>
        <dbReference type="ARBA" id="ARBA00022840"/>
    </source>
</evidence>
<protein>
    <submittedName>
        <fullName evidence="9">Glutamine synthetase family protein</fullName>
        <ecNumber evidence="9">6.3.1.-</ecNumber>
    </submittedName>
</protein>
<reference evidence="9 10" key="1">
    <citation type="submission" date="2024-03" db="EMBL/GenBank/DDBJ databases">
        <title>Draft genome sequence of Klenkia sp. LSe6-5.</title>
        <authorList>
            <person name="Duangmal K."/>
            <person name="Chantavorakit T."/>
        </authorList>
    </citation>
    <scope>NUCLEOTIDE SEQUENCE [LARGE SCALE GENOMIC DNA]</scope>
    <source>
        <strain evidence="9 10">LSe6-5</strain>
    </source>
</reference>
<dbReference type="PROSITE" id="PS51987">
    <property type="entry name" value="GS_CATALYTIC"/>
    <property type="match status" value="1"/>
</dbReference>
<dbReference type="PROSITE" id="PS51986">
    <property type="entry name" value="GS_BETA_GRASP"/>
    <property type="match status" value="1"/>
</dbReference>
<evidence type="ECO:0000313" key="10">
    <source>
        <dbReference type="Proteomes" id="UP001361570"/>
    </source>
</evidence>
<dbReference type="Gene3D" id="3.10.20.70">
    <property type="entry name" value="Glutamine synthetase, N-terminal domain"/>
    <property type="match status" value="1"/>
</dbReference>
<feature type="domain" description="GS catalytic" evidence="8">
    <location>
        <begin position="125"/>
        <end position="466"/>
    </location>
</feature>
<evidence type="ECO:0000313" key="9">
    <source>
        <dbReference type="EMBL" id="MEI4271519.1"/>
    </source>
</evidence>
<comment type="similarity">
    <text evidence="1 5 6">Belongs to the glutamine synthetase family.</text>
</comment>
<dbReference type="InterPro" id="IPR008147">
    <property type="entry name" value="Gln_synt_N"/>
</dbReference>
<dbReference type="PANTHER" id="PTHR43785">
    <property type="entry name" value="GAMMA-GLUTAMYLPUTRESCINE SYNTHETASE"/>
    <property type="match status" value="1"/>
</dbReference>
<dbReference type="InterPro" id="IPR014746">
    <property type="entry name" value="Gln_synth/guanido_kin_cat_dom"/>
</dbReference>
<feature type="domain" description="GS beta-grasp" evidence="7">
    <location>
        <begin position="26"/>
        <end position="118"/>
    </location>
</feature>
<keyword evidence="10" id="KW-1185">Reference proteome</keyword>
<dbReference type="SMART" id="SM01230">
    <property type="entry name" value="Gln-synt_C"/>
    <property type="match status" value="1"/>
</dbReference>